<keyword evidence="7" id="KW-1185">Reference proteome</keyword>
<dbReference type="AlphaFoldDB" id="I0L835"/>
<evidence type="ECO:0000313" key="6">
    <source>
        <dbReference type="EMBL" id="CCH19982.1"/>
    </source>
</evidence>
<protein>
    <submittedName>
        <fullName evidence="6">Transcriptional regulator, TetR family</fullName>
    </submittedName>
</protein>
<reference evidence="7" key="1">
    <citation type="journal article" date="2012" name="J. Bacteriol.">
        <title>Genome Sequence of Micromonospora lupini Lupac 08, Isolated from Root Nodules of Lupinus angustifolius.</title>
        <authorList>
            <person name="Alonso-Vega P."/>
            <person name="Normand P."/>
            <person name="Bacigalupe R."/>
            <person name="Pujic P."/>
            <person name="Lajus A."/>
            <person name="Vallenet D."/>
            <person name="Carro L."/>
            <person name="Coll P."/>
            <person name="Trujillo M.E."/>
        </authorList>
    </citation>
    <scope>NUCLEOTIDE SEQUENCE [LARGE SCALE GENOMIC DNA]</scope>
    <source>
        <strain evidence="7">Lupac 08</strain>
    </source>
</reference>
<proteinExistence type="predicted"/>
<dbReference type="Gene3D" id="1.10.357.10">
    <property type="entry name" value="Tetracycline Repressor, domain 2"/>
    <property type="match status" value="1"/>
</dbReference>
<keyword evidence="1" id="KW-0805">Transcription regulation</keyword>
<dbReference type="Gene3D" id="1.10.10.60">
    <property type="entry name" value="Homeodomain-like"/>
    <property type="match status" value="1"/>
</dbReference>
<dbReference type="PANTHER" id="PTHR47506">
    <property type="entry name" value="TRANSCRIPTIONAL REGULATORY PROTEIN"/>
    <property type="match status" value="1"/>
</dbReference>
<dbReference type="RefSeq" id="WP_007462528.1">
    <property type="nucleotide sequence ID" value="NZ_HF570108.1"/>
</dbReference>
<dbReference type="PROSITE" id="PS50977">
    <property type="entry name" value="HTH_TETR_2"/>
    <property type="match status" value="1"/>
</dbReference>
<dbReference type="EMBL" id="CAIE01000037">
    <property type="protein sequence ID" value="CCH19982.1"/>
    <property type="molecule type" value="Genomic_DNA"/>
</dbReference>
<dbReference type="InterPro" id="IPR009057">
    <property type="entry name" value="Homeodomain-like_sf"/>
</dbReference>
<dbReference type="PRINTS" id="PR00455">
    <property type="entry name" value="HTHTETR"/>
</dbReference>
<evidence type="ECO:0000259" key="5">
    <source>
        <dbReference type="PROSITE" id="PS50977"/>
    </source>
</evidence>
<keyword evidence="3" id="KW-0804">Transcription</keyword>
<dbReference type="GO" id="GO:0003677">
    <property type="term" value="F:DNA binding"/>
    <property type="evidence" value="ECO:0007669"/>
    <property type="project" value="UniProtKB-UniRule"/>
</dbReference>
<dbReference type="InterPro" id="IPR001647">
    <property type="entry name" value="HTH_TetR"/>
</dbReference>
<dbReference type="SUPFAM" id="SSF48498">
    <property type="entry name" value="Tetracyclin repressor-like, C-terminal domain"/>
    <property type="match status" value="1"/>
</dbReference>
<organism evidence="6 7">
    <name type="scientific">Micromonospora lupini str. Lupac 08</name>
    <dbReference type="NCBI Taxonomy" id="1150864"/>
    <lineage>
        <taxon>Bacteria</taxon>
        <taxon>Bacillati</taxon>
        <taxon>Actinomycetota</taxon>
        <taxon>Actinomycetes</taxon>
        <taxon>Micromonosporales</taxon>
        <taxon>Micromonosporaceae</taxon>
        <taxon>Micromonospora</taxon>
    </lineage>
</organism>
<comment type="caution">
    <text evidence="6">The sequence shown here is derived from an EMBL/GenBank/DDBJ whole genome shotgun (WGS) entry which is preliminary data.</text>
</comment>
<dbReference type="PANTHER" id="PTHR47506:SF7">
    <property type="entry name" value="TRANSCRIPTIONAL REGULATORY PROTEIN"/>
    <property type="match status" value="1"/>
</dbReference>
<dbReference type="Proteomes" id="UP000003448">
    <property type="component" value="Unassembled WGS sequence"/>
</dbReference>
<dbReference type="Pfam" id="PF00440">
    <property type="entry name" value="TetR_N"/>
    <property type="match status" value="1"/>
</dbReference>
<evidence type="ECO:0000256" key="4">
    <source>
        <dbReference type="PROSITE-ProRule" id="PRU00335"/>
    </source>
</evidence>
<name>I0L835_9ACTN</name>
<feature type="domain" description="HTH tetR-type" evidence="5">
    <location>
        <begin position="10"/>
        <end position="70"/>
    </location>
</feature>
<dbReference type="InterPro" id="IPR036271">
    <property type="entry name" value="Tet_transcr_reg_TetR-rel_C_sf"/>
</dbReference>
<dbReference type="SUPFAM" id="SSF46689">
    <property type="entry name" value="Homeodomain-like"/>
    <property type="match status" value="1"/>
</dbReference>
<dbReference type="eggNOG" id="COG1309">
    <property type="taxonomic scope" value="Bacteria"/>
</dbReference>
<evidence type="ECO:0000256" key="3">
    <source>
        <dbReference type="ARBA" id="ARBA00023163"/>
    </source>
</evidence>
<evidence type="ECO:0000256" key="1">
    <source>
        <dbReference type="ARBA" id="ARBA00023015"/>
    </source>
</evidence>
<accession>I0L835</accession>
<evidence type="ECO:0000256" key="2">
    <source>
        <dbReference type="ARBA" id="ARBA00023125"/>
    </source>
</evidence>
<keyword evidence="2 4" id="KW-0238">DNA-binding</keyword>
<feature type="DNA-binding region" description="H-T-H motif" evidence="4">
    <location>
        <begin position="33"/>
        <end position="52"/>
    </location>
</feature>
<sequence length="202" mass="21507">MGRTSRAEAARHREEVVAVTSRLLRERGTAGMSVQDLMGAAGLTHGGFYKHFSSKDELLGIAATTAFGELLALLDQFSDDLPDRSEARSALLRHYLSPEHRDTPGTGCANTALAADAARASADSPLRTSYAVGLQETVKRMTDLAEAPGRDGTEARRRALVDLATMVGALTLARATGQTPLSEEILQTAQEALSSPASDRRD</sequence>
<dbReference type="OrthoDB" id="7252896at2"/>
<evidence type="ECO:0000313" key="7">
    <source>
        <dbReference type="Proteomes" id="UP000003448"/>
    </source>
</evidence>
<gene>
    <name evidence="6" type="ORF">MILUP08_44862</name>
</gene>